<name>A0A9N9RKN6_9DIPT</name>
<evidence type="ECO:0008006" key="8">
    <source>
        <dbReference type="Google" id="ProtNLM"/>
    </source>
</evidence>
<dbReference type="PANTHER" id="PTHR23291:SF112">
    <property type="entry name" value="GROWTH HORMONE-INDUCIBLE TRANSMEMBRANE PROTEIN"/>
    <property type="match status" value="1"/>
</dbReference>
<dbReference type="EMBL" id="OU895877">
    <property type="protein sequence ID" value="CAG9798184.1"/>
    <property type="molecule type" value="Genomic_DNA"/>
</dbReference>
<feature type="transmembrane region" description="Helical" evidence="5">
    <location>
        <begin position="262"/>
        <end position="282"/>
    </location>
</feature>
<evidence type="ECO:0000313" key="6">
    <source>
        <dbReference type="EMBL" id="CAG9798184.1"/>
    </source>
</evidence>
<dbReference type="OrthoDB" id="6285520at2759"/>
<evidence type="ECO:0000256" key="2">
    <source>
        <dbReference type="ARBA" id="ARBA00022692"/>
    </source>
</evidence>
<keyword evidence="3 5" id="KW-1133">Transmembrane helix</keyword>
<organism evidence="6 7">
    <name type="scientific">Chironomus riparius</name>
    <dbReference type="NCBI Taxonomy" id="315576"/>
    <lineage>
        <taxon>Eukaryota</taxon>
        <taxon>Metazoa</taxon>
        <taxon>Ecdysozoa</taxon>
        <taxon>Arthropoda</taxon>
        <taxon>Hexapoda</taxon>
        <taxon>Insecta</taxon>
        <taxon>Pterygota</taxon>
        <taxon>Neoptera</taxon>
        <taxon>Endopterygota</taxon>
        <taxon>Diptera</taxon>
        <taxon>Nematocera</taxon>
        <taxon>Chironomoidea</taxon>
        <taxon>Chironomidae</taxon>
        <taxon>Chironominae</taxon>
        <taxon>Chironomus</taxon>
    </lineage>
</organism>
<evidence type="ECO:0000256" key="5">
    <source>
        <dbReference type="RuleBase" id="RU004379"/>
    </source>
</evidence>
<reference evidence="6" key="2">
    <citation type="submission" date="2022-10" db="EMBL/GenBank/DDBJ databases">
        <authorList>
            <consortium name="ENA_rothamsted_submissions"/>
            <consortium name="culmorum"/>
            <person name="King R."/>
        </authorList>
    </citation>
    <scope>NUCLEOTIDE SEQUENCE</scope>
</reference>
<keyword evidence="4 5" id="KW-0472">Membrane</keyword>
<dbReference type="GO" id="GO:0005743">
    <property type="term" value="C:mitochondrial inner membrane"/>
    <property type="evidence" value="ECO:0007669"/>
    <property type="project" value="TreeGrafter"/>
</dbReference>
<feature type="transmembrane region" description="Helical" evidence="5">
    <location>
        <begin position="147"/>
        <end position="168"/>
    </location>
</feature>
<dbReference type="Pfam" id="PF01027">
    <property type="entry name" value="Bax1-I"/>
    <property type="match status" value="1"/>
</dbReference>
<evidence type="ECO:0000313" key="7">
    <source>
        <dbReference type="Proteomes" id="UP001153620"/>
    </source>
</evidence>
<comment type="similarity">
    <text evidence="5">Belongs to the BI1 family.</text>
</comment>
<dbReference type="PANTHER" id="PTHR23291">
    <property type="entry name" value="BAX INHIBITOR-RELATED"/>
    <property type="match status" value="1"/>
</dbReference>
<evidence type="ECO:0000256" key="1">
    <source>
        <dbReference type="ARBA" id="ARBA00004141"/>
    </source>
</evidence>
<dbReference type="InterPro" id="IPR035871">
    <property type="entry name" value="GHITM"/>
</dbReference>
<feature type="transmembrane region" description="Helical" evidence="5">
    <location>
        <begin position="117"/>
        <end position="135"/>
    </location>
</feature>
<sequence length="343" mass="36450">MLSRLAVTTTRINPVFVKSAIQNLPKNRQTIFRQFAEDAKFRTRSERINERMSLKERAMAPAGPNAFAIGKGALAGGSLLGLGALCFYGAGMGKGTNALENSMLWPEYVKQRIQDTYLYFGASIGISVASAAAVFRSPSILRLVSGGGWLSIIGTFAVMIGSGMVAQSIPYSPGLGTKQLAWAVHAGILGAVVAPLCFVGGPIMLRAAWYTAGIVGGLSTVAVCAPSEKFLNMGGPLAIGLGVVFASSIGSMFLSPATALGAGLYSMSLYGGLLLFSGFLLYDTQKIIKRAENHPSYGFTPYDPINNSISIYLDTLNIFIRIVTILAGGGNRRNDKYEMYKLI</sequence>
<evidence type="ECO:0000256" key="3">
    <source>
        <dbReference type="ARBA" id="ARBA00022989"/>
    </source>
</evidence>
<accession>A0A9N9RKN6</accession>
<evidence type="ECO:0000256" key="4">
    <source>
        <dbReference type="ARBA" id="ARBA00023136"/>
    </source>
</evidence>
<feature type="transmembrane region" description="Helical" evidence="5">
    <location>
        <begin position="237"/>
        <end position="256"/>
    </location>
</feature>
<dbReference type="InterPro" id="IPR006214">
    <property type="entry name" value="Bax_inhibitor_1-related"/>
</dbReference>
<comment type="subcellular location">
    <subcellularLocation>
        <location evidence="1">Membrane</location>
        <topology evidence="1">Multi-pass membrane protein</topology>
    </subcellularLocation>
</comment>
<dbReference type="Proteomes" id="UP001153620">
    <property type="component" value="Chromosome 1"/>
</dbReference>
<gene>
    <name evidence="6" type="ORF">CHIRRI_LOCUS1169</name>
</gene>
<protein>
    <recommendedName>
        <fullName evidence="8">Growth hormone-inducible transmembrane protein</fullName>
    </recommendedName>
</protein>
<keyword evidence="7" id="KW-1185">Reference proteome</keyword>
<reference evidence="6" key="1">
    <citation type="submission" date="2022-01" db="EMBL/GenBank/DDBJ databases">
        <authorList>
            <person name="King R."/>
        </authorList>
    </citation>
    <scope>NUCLEOTIDE SEQUENCE</scope>
</reference>
<feature type="transmembrane region" description="Helical" evidence="5">
    <location>
        <begin position="180"/>
        <end position="201"/>
    </location>
</feature>
<proteinExistence type="inferred from homology"/>
<keyword evidence="2 5" id="KW-0812">Transmembrane</keyword>
<dbReference type="CDD" id="cd10431">
    <property type="entry name" value="GHITM"/>
    <property type="match status" value="1"/>
</dbReference>
<dbReference type="AlphaFoldDB" id="A0A9N9RKN6"/>